<accession>A0A812VRF2</accession>
<feature type="chain" id="PRO_5032513992" evidence="1">
    <location>
        <begin position="18"/>
        <end position="160"/>
    </location>
</feature>
<organism evidence="2 3">
    <name type="scientific">Symbiodinium pilosum</name>
    <name type="common">Dinoflagellate</name>
    <dbReference type="NCBI Taxonomy" id="2952"/>
    <lineage>
        <taxon>Eukaryota</taxon>
        <taxon>Sar</taxon>
        <taxon>Alveolata</taxon>
        <taxon>Dinophyceae</taxon>
        <taxon>Suessiales</taxon>
        <taxon>Symbiodiniaceae</taxon>
        <taxon>Symbiodinium</taxon>
    </lineage>
</organism>
<sequence length="160" mass="18853">MLLQCRWLLIRHHILLQWHLQVPANLLRWSHQQTHSQEKLAVIRGTVLHLRAVLTFVMDQVWKHLVREKRFARTLRSQSQKKFLVLMDACISDLQMEGAGPLTTPLCFLMTLLWCVATGNLSPWYHLAQTRQLLLQLWQTLALLAQQQLPCQVQRHPERT</sequence>
<dbReference type="AlphaFoldDB" id="A0A812VRF2"/>
<proteinExistence type="predicted"/>
<keyword evidence="1" id="KW-0732">Signal</keyword>
<keyword evidence="3" id="KW-1185">Reference proteome</keyword>
<evidence type="ECO:0000256" key="1">
    <source>
        <dbReference type="SAM" id="SignalP"/>
    </source>
</evidence>
<name>A0A812VRF2_SYMPI</name>
<feature type="signal peptide" evidence="1">
    <location>
        <begin position="1"/>
        <end position="17"/>
    </location>
</feature>
<gene>
    <name evidence="2" type="ORF">SPIL2461_LOCUS16869</name>
</gene>
<evidence type="ECO:0000313" key="2">
    <source>
        <dbReference type="EMBL" id="CAE7638339.1"/>
    </source>
</evidence>
<dbReference type="Proteomes" id="UP000649617">
    <property type="component" value="Unassembled WGS sequence"/>
</dbReference>
<evidence type="ECO:0000313" key="3">
    <source>
        <dbReference type="Proteomes" id="UP000649617"/>
    </source>
</evidence>
<comment type="caution">
    <text evidence="2">The sequence shown here is derived from an EMBL/GenBank/DDBJ whole genome shotgun (WGS) entry which is preliminary data.</text>
</comment>
<reference evidence="2" key="1">
    <citation type="submission" date="2021-02" db="EMBL/GenBank/DDBJ databases">
        <authorList>
            <person name="Dougan E. K."/>
            <person name="Rhodes N."/>
            <person name="Thang M."/>
            <person name="Chan C."/>
        </authorList>
    </citation>
    <scope>NUCLEOTIDE SEQUENCE</scope>
</reference>
<protein>
    <submittedName>
        <fullName evidence="2">Uncharacterized protein</fullName>
    </submittedName>
</protein>
<dbReference type="EMBL" id="CAJNIZ010042799">
    <property type="protein sequence ID" value="CAE7638339.1"/>
    <property type="molecule type" value="Genomic_DNA"/>
</dbReference>